<evidence type="ECO:0000313" key="4">
    <source>
        <dbReference type="Proteomes" id="UP001500466"/>
    </source>
</evidence>
<name>A0ABP9IDE0_9ACTN</name>
<dbReference type="InterPro" id="IPR002559">
    <property type="entry name" value="Transposase_11"/>
</dbReference>
<organism evidence="3 4">
    <name type="scientific">Yinghuangia aomiensis</name>
    <dbReference type="NCBI Taxonomy" id="676205"/>
    <lineage>
        <taxon>Bacteria</taxon>
        <taxon>Bacillati</taxon>
        <taxon>Actinomycetota</taxon>
        <taxon>Actinomycetes</taxon>
        <taxon>Kitasatosporales</taxon>
        <taxon>Streptomycetaceae</taxon>
        <taxon>Yinghuangia</taxon>
    </lineage>
</organism>
<keyword evidence="1" id="KW-0812">Transmembrane</keyword>
<keyword evidence="4" id="KW-1185">Reference proteome</keyword>
<feature type="domain" description="Transposase IS4-like" evidence="2">
    <location>
        <begin position="2"/>
        <end position="85"/>
    </location>
</feature>
<dbReference type="RefSeq" id="WP_345680845.1">
    <property type="nucleotide sequence ID" value="NZ_BAABHS010000056.1"/>
</dbReference>
<dbReference type="Pfam" id="PF01609">
    <property type="entry name" value="DDE_Tnp_1"/>
    <property type="match status" value="1"/>
</dbReference>
<gene>
    <name evidence="3" type="ORF">GCM10023205_80470</name>
</gene>
<feature type="transmembrane region" description="Helical" evidence="1">
    <location>
        <begin position="39"/>
        <end position="62"/>
    </location>
</feature>
<dbReference type="Proteomes" id="UP001500466">
    <property type="component" value="Unassembled WGS sequence"/>
</dbReference>
<keyword evidence="1" id="KW-0472">Membrane</keyword>
<dbReference type="PANTHER" id="PTHR30007:SF0">
    <property type="entry name" value="TRANSPOSASE"/>
    <property type="match status" value="1"/>
</dbReference>
<protein>
    <recommendedName>
        <fullName evidence="2">Transposase IS4-like domain-containing protein</fullName>
    </recommendedName>
</protein>
<evidence type="ECO:0000259" key="2">
    <source>
        <dbReference type="Pfam" id="PF01609"/>
    </source>
</evidence>
<sequence>MVLDSQSVMGADTVGADTRGYDAGKRINGRRRLLAADTLGLLLAVVVIAASVHDTVGVRSALHRMKPLRHRSVRHVWAGSGFPDKSVEFARDGLGTTLAIVRKPAVRRGCEVHPRR</sequence>
<comment type="caution">
    <text evidence="3">The sequence shown here is derived from an EMBL/GenBank/DDBJ whole genome shotgun (WGS) entry which is preliminary data.</text>
</comment>
<dbReference type="EMBL" id="BAABHS010000056">
    <property type="protein sequence ID" value="GAA4995305.1"/>
    <property type="molecule type" value="Genomic_DNA"/>
</dbReference>
<proteinExistence type="predicted"/>
<evidence type="ECO:0000256" key="1">
    <source>
        <dbReference type="SAM" id="Phobius"/>
    </source>
</evidence>
<evidence type="ECO:0000313" key="3">
    <source>
        <dbReference type="EMBL" id="GAA4995305.1"/>
    </source>
</evidence>
<accession>A0ABP9IDE0</accession>
<reference evidence="4" key="1">
    <citation type="journal article" date="2019" name="Int. J. Syst. Evol. Microbiol.">
        <title>The Global Catalogue of Microorganisms (GCM) 10K type strain sequencing project: providing services to taxonomists for standard genome sequencing and annotation.</title>
        <authorList>
            <consortium name="The Broad Institute Genomics Platform"/>
            <consortium name="The Broad Institute Genome Sequencing Center for Infectious Disease"/>
            <person name="Wu L."/>
            <person name="Ma J."/>
        </authorList>
    </citation>
    <scope>NUCLEOTIDE SEQUENCE [LARGE SCALE GENOMIC DNA]</scope>
    <source>
        <strain evidence="4">JCM 17986</strain>
    </source>
</reference>
<keyword evidence="1" id="KW-1133">Transmembrane helix</keyword>
<dbReference type="PANTHER" id="PTHR30007">
    <property type="entry name" value="PHP DOMAIN PROTEIN"/>
    <property type="match status" value="1"/>
</dbReference>